<keyword evidence="9" id="KW-0067">ATP-binding</keyword>
<dbReference type="GO" id="GO:0004721">
    <property type="term" value="F:phosphoprotein phosphatase activity"/>
    <property type="evidence" value="ECO:0007669"/>
    <property type="project" value="TreeGrafter"/>
</dbReference>
<dbReference type="GO" id="GO:0005524">
    <property type="term" value="F:ATP binding"/>
    <property type="evidence" value="ECO:0007669"/>
    <property type="project" value="UniProtKB-KW"/>
</dbReference>
<keyword evidence="5" id="KW-0808">Transferase</keyword>
<comment type="subcellular location">
    <subcellularLocation>
        <location evidence="2">Membrane</location>
    </subcellularLocation>
</comment>
<evidence type="ECO:0000256" key="7">
    <source>
        <dbReference type="ARBA" id="ARBA00022741"/>
    </source>
</evidence>
<dbReference type="SMART" id="SM00388">
    <property type="entry name" value="HisKA"/>
    <property type="match status" value="1"/>
</dbReference>
<evidence type="ECO:0000256" key="5">
    <source>
        <dbReference type="ARBA" id="ARBA00022679"/>
    </source>
</evidence>
<dbReference type="STRING" id="1527.SAMN04489757_12421"/>
<evidence type="ECO:0000256" key="13">
    <source>
        <dbReference type="SAM" id="Phobius"/>
    </source>
</evidence>
<comment type="catalytic activity">
    <reaction evidence="1">
        <text>ATP + protein L-histidine = ADP + protein N-phospho-L-histidine.</text>
        <dbReference type="EC" id="2.7.13.3"/>
    </reaction>
</comment>
<evidence type="ECO:0000256" key="2">
    <source>
        <dbReference type="ARBA" id="ARBA00004370"/>
    </source>
</evidence>
<dbReference type="Proteomes" id="UP000198806">
    <property type="component" value="Unassembled WGS sequence"/>
</dbReference>
<dbReference type="EC" id="2.7.13.3" evidence="3"/>
<dbReference type="Pfam" id="PF00512">
    <property type="entry name" value="HisKA"/>
    <property type="match status" value="1"/>
</dbReference>
<dbReference type="InterPro" id="IPR005467">
    <property type="entry name" value="His_kinase_dom"/>
</dbReference>
<dbReference type="InterPro" id="IPR036890">
    <property type="entry name" value="HATPase_C_sf"/>
</dbReference>
<evidence type="ECO:0000313" key="15">
    <source>
        <dbReference type="EMBL" id="SFO41369.1"/>
    </source>
</evidence>
<keyword evidence="11" id="KW-0902">Two-component regulatory system</keyword>
<accession>A0A1I5GZH5</accession>
<feature type="domain" description="Histidine kinase" evidence="14">
    <location>
        <begin position="150"/>
        <end position="366"/>
    </location>
</feature>
<keyword evidence="16" id="KW-1185">Reference proteome</keyword>
<dbReference type="GO" id="GO:0005886">
    <property type="term" value="C:plasma membrane"/>
    <property type="evidence" value="ECO:0007669"/>
    <property type="project" value="TreeGrafter"/>
</dbReference>
<dbReference type="SUPFAM" id="SSF55874">
    <property type="entry name" value="ATPase domain of HSP90 chaperone/DNA topoisomerase II/histidine kinase"/>
    <property type="match status" value="1"/>
</dbReference>
<dbReference type="Gene3D" id="3.30.565.10">
    <property type="entry name" value="Histidine kinase-like ATPase, C-terminal domain"/>
    <property type="match status" value="1"/>
</dbReference>
<dbReference type="InterPro" id="IPR058212">
    <property type="entry name" value="VanS-like"/>
</dbReference>
<dbReference type="InterPro" id="IPR003594">
    <property type="entry name" value="HATPase_dom"/>
</dbReference>
<feature type="transmembrane region" description="Helical" evidence="13">
    <location>
        <begin position="21"/>
        <end position="46"/>
    </location>
</feature>
<evidence type="ECO:0000256" key="6">
    <source>
        <dbReference type="ARBA" id="ARBA00022692"/>
    </source>
</evidence>
<keyword evidence="8 15" id="KW-0418">Kinase</keyword>
<dbReference type="PROSITE" id="PS50109">
    <property type="entry name" value="HIS_KIN"/>
    <property type="match status" value="1"/>
</dbReference>
<evidence type="ECO:0000259" key="14">
    <source>
        <dbReference type="PROSITE" id="PS50109"/>
    </source>
</evidence>
<dbReference type="Pfam" id="PF02518">
    <property type="entry name" value="HATPase_c"/>
    <property type="match status" value="1"/>
</dbReference>
<dbReference type="EMBL" id="FOWD01000024">
    <property type="protein sequence ID" value="SFO41369.1"/>
    <property type="molecule type" value="Genomic_DNA"/>
</dbReference>
<organism evidence="15 16">
    <name type="scientific">Anaerocolumna aminovalerica</name>
    <dbReference type="NCBI Taxonomy" id="1527"/>
    <lineage>
        <taxon>Bacteria</taxon>
        <taxon>Bacillati</taxon>
        <taxon>Bacillota</taxon>
        <taxon>Clostridia</taxon>
        <taxon>Lachnospirales</taxon>
        <taxon>Lachnospiraceae</taxon>
        <taxon>Anaerocolumna</taxon>
    </lineage>
</organism>
<sequence>MNKNKYKSSGGKLTRTIFTKFFLSLVIYSVALVVLFLFAIMFFSYFTWYSEDIIYRILKIIDYNKGLFLGFCWIIGSIVIFLIYWRKTLGYVDTIVEASNELVEPGDDFIHLPDELKQVENQMNQIKQQAIRNARLAKESEQRKNDLIVYLAHDLKTPLTSVIGYLTLLRDELQISEEQREKYLSISLDKAERLEELINEFFEITRFNLSNLSLEVSRTNLSRMLEQIVYEFKPLFNTKNLECKLDIAPNMEIKCDINKMERVFDNLIRNAINYSFENSTIEITVSKEQDYISMSFLNHGNTISEEKLSRIFEQFYRLDTSRGTKTGGAGLGLAIAKEIIELHQGTITASSENECIQFVVRLPNSN</sequence>
<dbReference type="Gene3D" id="1.10.287.130">
    <property type="match status" value="1"/>
</dbReference>
<dbReference type="AlphaFoldDB" id="A0A1I5GZH5"/>
<reference evidence="15 16" key="1">
    <citation type="submission" date="2016-10" db="EMBL/GenBank/DDBJ databases">
        <authorList>
            <person name="de Groot N.N."/>
        </authorList>
    </citation>
    <scope>NUCLEOTIDE SEQUENCE [LARGE SCALE GENOMIC DNA]</scope>
    <source>
        <strain evidence="15 16">DSM 1283</strain>
    </source>
</reference>
<evidence type="ECO:0000256" key="3">
    <source>
        <dbReference type="ARBA" id="ARBA00012438"/>
    </source>
</evidence>
<evidence type="ECO:0000313" key="16">
    <source>
        <dbReference type="Proteomes" id="UP000198806"/>
    </source>
</evidence>
<dbReference type="SUPFAM" id="SSF47384">
    <property type="entry name" value="Homodimeric domain of signal transducing histidine kinase"/>
    <property type="match status" value="1"/>
</dbReference>
<keyword evidence="10 13" id="KW-1133">Transmembrane helix</keyword>
<evidence type="ECO:0000256" key="12">
    <source>
        <dbReference type="ARBA" id="ARBA00023136"/>
    </source>
</evidence>
<dbReference type="InterPro" id="IPR004358">
    <property type="entry name" value="Sig_transdc_His_kin-like_C"/>
</dbReference>
<dbReference type="PANTHER" id="PTHR45453:SF1">
    <property type="entry name" value="PHOSPHATE REGULON SENSOR PROTEIN PHOR"/>
    <property type="match status" value="1"/>
</dbReference>
<evidence type="ECO:0000256" key="1">
    <source>
        <dbReference type="ARBA" id="ARBA00000085"/>
    </source>
</evidence>
<name>A0A1I5GZH5_9FIRM</name>
<dbReference type="FunFam" id="3.30.565.10:FF:000013">
    <property type="entry name" value="Two-component sensor histidine kinase"/>
    <property type="match status" value="1"/>
</dbReference>
<dbReference type="InterPro" id="IPR036097">
    <property type="entry name" value="HisK_dim/P_sf"/>
</dbReference>
<evidence type="ECO:0000256" key="9">
    <source>
        <dbReference type="ARBA" id="ARBA00022840"/>
    </source>
</evidence>
<keyword evidence="7" id="KW-0547">Nucleotide-binding</keyword>
<feature type="transmembrane region" description="Helical" evidence="13">
    <location>
        <begin position="66"/>
        <end position="85"/>
    </location>
</feature>
<evidence type="ECO:0000256" key="10">
    <source>
        <dbReference type="ARBA" id="ARBA00022989"/>
    </source>
</evidence>
<dbReference type="NCBIfam" id="NF033091">
    <property type="entry name" value="HK_VanS_ACDEFG"/>
    <property type="match status" value="1"/>
</dbReference>
<dbReference type="CDD" id="cd00082">
    <property type="entry name" value="HisKA"/>
    <property type="match status" value="1"/>
</dbReference>
<dbReference type="InterPro" id="IPR050351">
    <property type="entry name" value="BphY/WalK/GraS-like"/>
</dbReference>
<keyword evidence="12 13" id="KW-0472">Membrane</keyword>
<proteinExistence type="predicted"/>
<keyword evidence="4" id="KW-0597">Phosphoprotein</keyword>
<evidence type="ECO:0000256" key="4">
    <source>
        <dbReference type="ARBA" id="ARBA00022553"/>
    </source>
</evidence>
<evidence type="ECO:0000256" key="8">
    <source>
        <dbReference type="ARBA" id="ARBA00022777"/>
    </source>
</evidence>
<dbReference type="GO" id="GO:0000155">
    <property type="term" value="F:phosphorelay sensor kinase activity"/>
    <property type="evidence" value="ECO:0007669"/>
    <property type="project" value="InterPro"/>
</dbReference>
<dbReference type="SMART" id="SM00387">
    <property type="entry name" value="HATPase_c"/>
    <property type="match status" value="1"/>
</dbReference>
<gene>
    <name evidence="15" type="ORF">SAMN04489757_12421</name>
</gene>
<dbReference type="PANTHER" id="PTHR45453">
    <property type="entry name" value="PHOSPHATE REGULON SENSOR PROTEIN PHOR"/>
    <property type="match status" value="1"/>
</dbReference>
<dbReference type="GO" id="GO:0016036">
    <property type="term" value="P:cellular response to phosphate starvation"/>
    <property type="evidence" value="ECO:0007669"/>
    <property type="project" value="TreeGrafter"/>
</dbReference>
<evidence type="ECO:0000256" key="11">
    <source>
        <dbReference type="ARBA" id="ARBA00023012"/>
    </source>
</evidence>
<dbReference type="RefSeq" id="WP_416386049.1">
    <property type="nucleotide sequence ID" value="NZ_BAABFM010000035.1"/>
</dbReference>
<protein>
    <recommendedName>
        <fullName evidence="3">histidine kinase</fullName>
        <ecNumber evidence="3">2.7.13.3</ecNumber>
    </recommendedName>
</protein>
<dbReference type="PRINTS" id="PR00344">
    <property type="entry name" value="BCTRLSENSOR"/>
</dbReference>
<dbReference type="InterPro" id="IPR003661">
    <property type="entry name" value="HisK_dim/P_dom"/>
</dbReference>
<keyword evidence="6 13" id="KW-0812">Transmembrane</keyword>